<dbReference type="InterPro" id="IPR050553">
    <property type="entry name" value="Thioredoxin_ResA/DsbE_sf"/>
</dbReference>
<dbReference type="Proteomes" id="UP001589828">
    <property type="component" value="Unassembled WGS sequence"/>
</dbReference>
<evidence type="ECO:0000256" key="2">
    <source>
        <dbReference type="ARBA" id="ARBA00022748"/>
    </source>
</evidence>
<dbReference type="InterPro" id="IPR036249">
    <property type="entry name" value="Thioredoxin-like_sf"/>
</dbReference>
<dbReference type="CDD" id="cd02966">
    <property type="entry name" value="TlpA_like_family"/>
    <property type="match status" value="1"/>
</dbReference>
<proteinExistence type="predicted"/>
<dbReference type="RefSeq" id="WP_377020889.1">
    <property type="nucleotide sequence ID" value="NZ_JBHLTS010000004.1"/>
</dbReference>
<dbReference type="SUPFAM" id="SSF52833">
    <property type="entry name" value="Thioredoxin-like"/>
    <property type="match status" value="1"/>
</dbReference>
<evidence type="ECO:0000313" key="6">
    <source>
        <dbReference type="EMBL" id="MFC0513016.1"/>
    </source>
</evidence>
<evidence type="ECO:0000313" key="7">
    <source>
        <dbReference type="Proteomes" id="UP001589828"/>
    </source>
</evidence>
<dbReference type="Pfam" id="PF08534">
    <property type="entry name" value="Redoxin"/>
    <property type="match status" value="1"/>
</dbReference>
<protein>
    <submittedName>
        <fullName evidence="6">TlpA family protein disulfide reductase</fullName>
    </submittedName>
</protein>
<dbReference type="EMBL" id="JBHLTS010000004">
    <property type="protein sequence ID" value="MFC0513016.1"/>
    <property type="molecule type" value="Genomic_DNA"/>
</dbReference>
<keyword evidence="4" id="KW-0676">Redox-active center</keyword>
<evidence type="ECO:0000256" key="1">
    <source>
        <dbReference type="ARBA" id="ARBA00004196"/>
    </source>
</evidence>
<dbReference type="InterPro" id="IPR013766">
    <property type="entry name" value="Thioredoxin_domain"/>
</dbReference>
<feature type="domain" description="Thioredoxin" evidence="5">
    <location>
        <begin position="344"/>
        <end position="486"/>
    </location>
</feature>
<organism evidence="6 7">
    <name type="scientific">Mucilaginibacter angelicae</name>
    <dbReference type="NCBI Taxonomy" id="869718"/>
    <lineage>
        <taxon>Bacteria</taxon>
        <taxon>Pseudomonadati</taxon>
        <taxon>Bacteroidota</taxon>
        <taxon>Sphingobacteriia</taxon>
        <taxon>Sphingobacteriales</taxon>
        <taxon>Sphingobacteriaceae</taxon>
        <taxon>Mucilaginibacter</taxon>
    </lineage>
</organism>
<evidence type="ECO:0000259" key="5">
    <source>
        <dbReference type="PROSITE" id="PS51352"/>
    </source>
</evidence>
<keyword evidence="7" id="KW-1185">Reference proteome</keyword>
<evidence type="ECO:0000256" key="4">
    <source>
        <dbReference type="ARBA" id="ARBA00023284"/>
    </source>
</evidence>
<dbReference type="PANTHER" id="PTHR42852">
    <property type="entry name" value="THIOL:DISULFIDE INTERCHANGE PROTEIN DSBE"/>
    <property type="match status" value="1"/>
</dbReference>
<sequence length="486" mass="55657">MRIVNKIICLVKLVGRVGLLSLILYLSSDIVNAQPKFSGKVLIKGRIINTTDSNLKFFFQDWFTPHLDSVSINKDGAFTITRTVDPNSQFVFFLKGQYHAIDVCPGDVLSFFYDVSKSRLLSISGNRKGGSASIRYDFLNLLAEGFHRDSILSSIRQQSTDDSSRYRLIQKFYQEERTRLAQNKSHIGAAYGRYQADLYFGIINFMRLINLMNYDILTKGITPDKIMQSLIADRTNPSKSLLLRSGKYRTFLVDRFTIVSSPADTLYAKFGSTPKAAPWVEYQKSELIEDNYIRSWFIARSLIWAFQQYDIKETEKVMQNFLKGPFDENFKKRVFDYWNLNYRLRIGSQASAFTLRDSSGNNVSLADFKGKVVYVNFWGVHCSPCLTEIKESLPQFYEKYSAKGLVILNICMDETEENWKKALSKIRVPGRNLVSKYGSRLGQDYNIVSAPHFLIIDKESIINELNAGGPSEFLSESINKLDLLLK</sequence>
<comment type="caution">
    <text evidence="6">The sequence shown here is derived from an EMBL/GenBank/DDBJ whole genome shotgun (WGS) entry which is preliminary data.</text>
</comment>
<accession>A0ABV6KZY0</accession>
<comment type="subcellular location">
    <subcellularLocation>
        <location evidence="1">Cell envelope</location>
    </subcellularLocation>
</comment>
<keyword evidence="2" id="KW-0201">Cytochrome c-type biogenesis</keyword>
<dbReference type="PANTHER" id="PTHR42852:SF6">
    <property type="entry name" value="THIOL:DISULFIDE INTERCHANGE PROTEIN DSBE"/>
    <property type="match status" value="1"/>
</dbReference>
<name>A0ABV6KZY0_9SPHI</name>
<keyword evidence="3" id="KW-1015">Disulfide bond</keyword>
<gene>
    <name evidence="6" type="ORF">ACFFGT_02355</name>
</gene>
<dbReference type="Gene3D" id="3.40.30.10">
    <property type="entry name" value="Glutaredoxin"/>
    <property type="match status" value="1"/>
</dbReference>
<dbReference type="PROSITE" id="PS51352">
    <property type="entry name" value="THIOREDOXIN_2"/>
    <property type="match status" value="1"/>
</dbReference>
<evidence type="ECO:0000256" key="3">
    <source>
        <dbReference type="ARBA" id="ARBA00023157"/>
    </source>
</evidence>
<reference evidence="6 7" key="1">
    <citation type="submission" date="2024-09" db="EMBL/GenBank/DDBJ databases">
        <authorList>
            <person name="Sun Q."/>
            <person name="Mori K."/>
        </authorList>
    </citation>
    <scope>NUCLEOTIDE SEQUENCE [LARGE SCALE GENOMIC DNA]</scope>
    <source>
        <strain evidence="6 7">NCAIM B.02415</strain>
    </source>
</reference>
<dbReference type="InterPro" id="IPR013740">
    <property type="entry name" value="Redoxin"/>
</dbReference>